<organism evidence="2">
    <name type="scientific">Eubacterium limosum</name>
    <dbReference type="NCBI Taxonomy" id="1736"/>
    <lineage>
        <taxon>Bacteria</taxon>
        <taxon>Bacillati</taxon>
        <taxon>Bacillota</taxon>
        <taxon>Clostridia</taxon>
        <taxon>Eubacteriales</taxon>
        <taxon>Eubacteriaceae</taxon>
        <taxon>Eubacterium</taxon>
    </lineage>
</organism>
<accession>A0A6N3HML9</accession>
<sequence>MKKIGIVTATRAEYGLLSPIIKKLNQNPGFDVRVIATGAHLSPEFGLTYREIEKDKIEIDQKIEILMSSDTPVAISKSMGLAMISFAEYFDRTKPDMLIVLGDRYETLAVCCAAMNAQIPIAHLYGGETTEGAIDESIRHAITKMSYLHFTSTEEYRRRVIQLGEVPERVFKVGAMGVENILSMELLSKEELEKSIAFKLDKPYAVITFHPVTLEKNRVEQQFDALLSACDAHPEMRFIFTKANSDAHGRIINQMIDDYARGNENAIAFESLGMLRYLSALKYAQMVIGNSSSGLIEVPSFHIPTINIGDRQKGRIQGKTVINCAPEKDAILKAVEQANAPDFRLSIQDAVNPYGDGQTSDKIIEVITDFLMNDRIDLKKQFYDIEVSNV</sequence>
<dbReference type="EMBL" id="CACRTR010000023">
    <property type="protein sequence ID" value="VYU77079.1"/>
    <property type="molecule type" value="Genomic_DNA"/>
</dbReference>
<dbReference type="AlphaFoldDB" id="A0A6N3HML9"/>
<evidence type="ECO:0000259" key="1">
    <source>
        <dbReference type="Pfam" id="PF02350"/>
    </source>
</evidence>
<dbReference type="PANTHER" id="PTHR43174:SF3">
    <property type="entry name" value="UDP-N-ACETYLGLUCOSAMINE 2-EPIMERASE"/>
    <property type="match status" value="1"/>
</dbReference>
<dbReference type="GO" id="GO:0006047">
    <property type="term" value="P:UDP-N-acetylglucosamine metabolic process"/>
    <property type="evidence" value="ECO:0007669"/>
    <property type="project" value="InterPro"/>
</dbReference>
<dbReference type="CDD" id="cd03786">
    <property type="entry name" value="GTB_UDP-GlcNAc_2-Epimerase"/>
    <property type="match status" value="1"/>
</dbReference>
<dbReference type="SUPFAM" id="SSF53756">
    <property type="entry name" value="UDP-Glycosyltransferase/glycogen phosphorylase"/>
    <property type="match status" value="1"/>
</dbReference>
<keyword evidence="2" id="KW-0326">Glycosidase</keyword>
<evidence type="ECO:0000313" key="2">
    <source>
        <dbReference type="EMBL" id="VYU77079.1"/>
    </source>
</evidence>
<protein>
    <submittedName>
        <fullName evidence="2">GDP/UDP-N,N'-diacetylbacillosamine 2-epimerase (Hydrolyzing)</fullName>
        <ecNumber evidence="2">3.2.1.184</ecNumber>
    </submittedName>
</protein>
<dbReference type="InterPro" id="IPR029767">
    <property type="entry name" value="WecB-like"/>
</dbReference>
<name>A0A6N3HML9_EUBLI</name>
<dbReference type="Gene3D" id="3.40.50.2000">
    <property type="entry name" value="Glycogen Phosphorylase B"/>
    <property type="match status" value="2"/>
</dbReference>
<proteinExistence type="predicted"/>
<dbReference type="InterPro" id="IPR003331">
    <property type="entry name" value="UDP_GlcNAc_Epimerase_2_dom"/>
</dbReference>
<dbReference type="InterPro" id="IPR020004">
    <property type="entry name" value="UDP-GlcNAc_Epase"/>
</dbReference>
<dbReference type="Pfam" id="PF02350">
    <property type="entry name" value="Epimerase_2"/>
    <property type="match status" value="1"/>
</dbReference>
<dbReference type="NCBIfam" id="TIGR03568">
    <property type="entry name" value="NeuC_NnaA"/>
    <property type="match status" value="1"/>
</dbReference>
<gene>
    <name evidence="2" type="primary">legG</name>
    <name evidence="2" type="ORF">ELLFYP34_01383</name>
</gene>
<dbReference type="EC" id="3.2.1.184" evidence="2"/>
<dbReference type="PANTHER" id="PTHR43174">
    <property type="entry name" value="UDP-N-ACETYLGLUCOSAMINE 2-EPIMERASE"/>
    <property type="match status" value="1"/>
</dbReference>
<dbReference type="GO" id="GO:0102388">
    <property type="term" value="F:UDP-N,N'-diacetylbacillosamine 2-epimerase activity"/>
    <property type="evidence" value="ECO:0007669"/>
    <property type="project" value="UniProtKB-EC"/>
</dbReference>
<reference evidence="2" key="1">
    <citation type="submission" date="2019-11" db="EMBL/GenBank/DDBJ databases">
        <authorList>
            <person name="Feng L."/>
        </authorList>
    </citation>
    <scope>NUCLEOTIDE SEQUENCE</scope>
    <source>
        <strain evidence="2">ElimosumLFYP34</strain>
    </source>
</reference>
<keyword evidence="2" id="KW-0378">Hydrolase</keyword>
<feature type="domain" description="UDP-N-acetylglucosamine 2-epimerase" evidence="1">
    <location>
        <begin position="22"/>
        <end position="367"/>
    </location>
</feature>